<gene>
    <name evidence="2" type="ORF">PCOR1329_LOCUS66184</name>
</gene>
<name>A0ABN9WEI2_9DINO</name>
<feature type="compositionally biased region" description="Pro residues" evidence="1">
    <location>
        <begin position="100"/>
        <end position="118"/>
    </location>
</feature>
<sequence length="216" mass="23504">RRSGWGVLSPEPRFDNSYFKSLLQRFVTERLQNSPEGRCPISHVIMGESDLALVRDASFREHVEAYAGDQGAFFQRISPIAGCDCKSLGGRFCGTLSKGEPPPPPPDPPPPSPRPSPSLSPRWRRAIACALGFQYHQGGFREPLRGARRSLPHPPIPPLLSSLSSWASSSVVSCRHGVDVGGRFNHGFTTAPCARRSETAAHSPVLYQPAALPEGR</sequence>
<evidence type="ECO:0000313" key="2">
    <source>
        <dbReference type="EMBL" id="CAK0884175.1"/>
    </source>
</evidence>
<keyword evidence="3" id="KW-1185">Reference proteome</keyword>
<evidence type="ECO:0000256" key="1">
    <source>
        <dbReference type="SAM" id="MobiDB-lite"/>
    </source>
</evidence>
<dbReference type="EMBL" id="CAUYUJ010018510">
    <property type="protein sequence ID" value="CAK0884175.1"/>
    <property type="molecule type" value="Genomic_DNA"/>
</dbReference>
<dbReference type="Proteomes" id="UP001189429">
    <property type="component" value="Unassembled WGS sequence"/>
</dbReference>
<organism evidence="2 3">
    <name type="scientific">Prorocentrum cordatum</name>
    <dbReference type="NCBI Taxonomy" id="2364126"/>
    <lineage>
        <taxon>Eukaryota</taxon>
        <taxon>Sar</taxon>
        <taxon>Alveolata</taxon>
        <taxon>Dinophyceae</taxon>
        <taxon>Prorocentrales</taxon>
        <taxon>Prorocentraceae</taxon>
        <taxon>Prorocentrum</taxon>
    </lineage>
</organism>
<dbReference type="SUPFAM" id="SSF48113">
    <property type="entry name" value="Heme-dependent peroxidases"/>
    <property type="match status" value="1"/>
</dbReference>
<dbReference type="Gene3D" id="1.10.420.10">
    <property type="entry name" value="Peroxidase, domain 2"/>
    <property type="match status" value="1"/>
</dbReference>
<feature type="region of interest" description="Disordered" evidence="1">
    <location>
        <begin position="96"/>
        <end position="119"/>
    </location>
</feature>
<protein>
    <submittedName>
        <fullName evidence="2">Uncharacterized protein</fullName>
    </submittedName>
</protein>
<evidence type="ECO:0000313" key="3">
    <source>
        <dbReference type="Proteomes" id="UP001189429"/>
    </source>
</evidence>
<accession>A0ABN9WEI2</accession>
<comment type="caution">
    <text evidence="2">The sequence shown here is derived from an EMBL/GenBank/DDBJ whole genome shotgun (WGS) entry which is preliminary data.</text>
</comment>
<dbReference type="InterPro" id="IPR010255">
    <property type="entry name" value="Haem_peroxidase_sf"/>
</dbReference>
<reference evidence="2" key="1">
    <citation type="submission" date="2023-10" db="EMBL/GenBank/DDBJ databases">
        <authorList>
            <person name="Chen Y."/>
            <person name="Shah S."/>
            <person name="Dougan E. K."/>
            <person name="Thang M."/>
            <person name="Chan C."/>
        </authorList>
    </citation>
    <scope>NUCLEOTIDE SEQUENCE [LARGE SCALE GENOMIC DNA]</scope>
</reference>
<proteinExistence type="predicted"/>
<feature type="non-terminal residue" evidence="2">
    <location>
        <position position="1"/>
    </location>
</feature>